<sequence>MSKRQTELDYAVIAINPALIMLLVGSLVLFLLELFYGGPYIGRLQFILGDFVFASVLLARLTIEEGFEKSGRLGGIFAFVMLLALWRFVPDAVWLGLILLLVIWWCANRLTYDCTLVDDSRDTSQKGLMQWIGADFDSLGGEEKAEQNPVATATESPEAEPEKKRNWLWDVLDPTSTRFAPGVWIIYFSMAALPLFGLGQAFEPSGDSSLRWRLFLYLFTYVASALGLLMSTSFLSLRRYLGKRNMEMPTSMAGVWLGTGAVLIAVVMLVTAILPRPHAEYEVARIPGVGDLLKRSSSQYAVGKEGTQDDKNKGTTESNDKQQAGEKQQEAGDGDQGEKSQTQTKPGDGEKQSSQGKKSDQGKSGDKKSDKNKSQSGNQKNDNSSQKQDSQNSQQKTEQKSDDGKSQDQQQSDSQKSDSQQPNSQQSDSQDSDNENKSEQQNSDNQSSQEQSPQNNAPKPSSSSSFNPLQLLGSLGYLVKLLIYAAVAIAALYFAWKYRAQIAESWAKFVDDMRKLWDLLFGRRSQPTLATVEAAPVATRAPRFPEFASPFGSAAKKRTAEQLIRYTFQALEAWGDDKGVPRDHDQTPEEYGRRLAVEFSDTEIGPLARELARHYDEIAYGSGKADRDSIDCAQRLWRNLRTAY</sequence>
<gene>
    <name evidence="4" type="ORF">Enr8_49020</name>
</gene>
<evidence type="ECO:0000259" key="3">
    <source>
        <dbReference type="Pfam" id="PF13559"/>
    </source>
</evidence>
<proteinExistence type="predicted"/>
<dbReference type="EMBL" id="SJPF01000007">
    <property type="protein sequence ID" value="TWT29714.1"/>
    <property type="molecule type" value="Genomic_DNA"/>
</dbReference>
<keyword evidence="2" id="KW-0812">Transmembrane</keyword>
<feature type="transmembrane region" description="Helical" evidence="2">
    <location>
        <begin position="214"/>
        <end position="235"/>
    </location>
</feature>
<dbReference type="GO" id="GO:0003743">
    <property type="term" value="F:translation initiation factor activity"/>
    <property type="evidence" value="ECO:0007669"/>
    <property type="project" value="UniProtKB-KW"/>
</dbReference>
<comment type="caution">
    <text evidence="4">The sequence shown here is derived from an EMBL/GenBank/DDBJ whole genome shotgun (WGS) entry which is preliminary data.</text>
</comment>
<feature type="transmembrane region" description="Helical" evidence="2">
    <location>
        <begin position="92"/>
        <end position="112"/>
    </location>
</feature>
<dbReference type="OrthoDB" id="289048at2"/>
<feature type="transmembrane region" description="Helical" evidence="2">
    <location>
        <begin position="184"/>
        <end position="202"/>
    </location>
</feature>
<feature type="transmembrane region" description="Helical" evidence="2">
    <location>
        <begin position="475"/>
        <end position="496"/>
    </location>
</feature>
<name>A0A5C5UTG6_9BACT</name>
<protein>
    <submittedName>
        <fullName evidence="4">Translation initiation factor IF-2</fullName>
    </submittedName>
</protein>
<feature type="compositionally biased region" description="Basic and acidic residues" evidence="1">
    <location>
        <begin position="306"/>
        <end position="330"/>
    </location>
</feature>
<keyword evidence="2" id="KW-0472">Membrane</keyword>
<feature type="compositionally biased region" description="Basic and acidic residues" evidence="1">
    <location>
        <begin position="397"/>
        <end position="406"/>
    </location>
</feature>
<dbReference type="Pfam" id="PF13559">
    <property type="entry name" value="DUF4129"/>
    <property type="match status" value="1"/>
</dbReference>
<keyword evidence="4" id="KW-0396">Initiation factor</keyword>
<feature type="compositionally biased region" description="Low complexity" evidence="1">
    <location>
        <begin position="374"/>
        <end position="396"/>
    </location>
</feature>
<feature type="compositionally biased region" description="Basic and acidic residues" evidence="1">
    <location>
        <begin position="347"/>
        <end position="373"/>
    </location>
</feature>
<accession>A0A5C5UTG6</accession>
<feature type="transmembrane region" description="Helical" evidence="2">
    <location>
        <begin position="255"/>
        <end position="274"/>
    </location>
</feature>
<organism evidence="4 5">
    <name type="scientific">Blastopirellula retiformator</name>
    <dbReference type="NCBI Taxonomy" id="2527970"/>
    <lineage>
        <taxon>Bacteria</taxon>
        <taxon>Pseudomonadati</taxon>
        <taxon>Planctomycetota</taxon>
        <taxon>Planctomycetia</taxon>
        <taxon>Pirellulales</taxon>
        <taxon>Pirellulaceae</taxon>
        <taxon>Blastopirellula</taxon>
    </lineage>
</organism>
<evidence type="ECO:0000313" key="5">
    <source>
        <dbReference type="Proteomes" id="UP000318878"/>
    </source>
</evidence>
<feature type="compositionally biased region" description="Low complexity" evidence="1">
    <location>
        <begin position="407"/>
        <end position="429"/>
    </location>
</feature>
<feature type="domain" description="Protein-glutamine gamma-glutamyltransferase-like C-terminal" evidence="3">
    <location>
        <begin position="568"/>
        <end position="638"/>
    </location>
</feature>
<evidence type="ECO:0000313" key="4">
    <source>
        <dbReference type="EMBL" id="TWT29714.1"/>
    </source>
</evidence>
<feature type="transmembrane region" description="Helical" evidence="2">
    <location>
        <begin position="44"/>
        <end position="63"/>
    </location>
</feature>
<feature type="region of interest" description="Disordered" evidence="1">
    <location>
        <begin position="300"/>
        <end position="465"/>
    </location>
</feature>
<feature type="transmembrane region" description="Helical" evidence="2">
    <location>
        <begin position="12"/>
        <end position="32"/>
    </location>
</feature>
<dbReference type="InterPro" id="IPR025403">
    <property type="entry name" value="TgpA-like_C"/>
</dbReference>
<feature type="compositionally biased region" description="Low complexity" evidence="1">
    <location>
        <begin position="439"/>
        <end position="456"/>
    </location>
</feature>
<reference evidence="4 5" key="1">
    <citation type="submission" date="2019-02" db="EMBL/GenBank/DDBJ databases">
        <title>Deep-cultivation of Planctomycetes and their phenomic and genomic characterization uncovers novel biology.</title>
        <authorList>
            <person name="Wiegand S."/>
            <person name="Jogler M."/>
            <person name="Boedeker C."/>
            <person name="Pinto D."/>
            <person name="Vollmers J."/>
            <person name="Rivas-Marin E."/>
            <person name="Kohn T."/>
            <person name="Peeters S.H."/>
            <person name="Heuer A."/>
            <person name="Rast P."/>
            <person name="Oberbeckmann S."/>
            <person name="Bunk B."/>
            <person name="Jeske O."/>
            <person name="Meyerdierks A."/>
            <person name="Storesund J.E."/>
            <person name="Kallscheuer N."/>
            <person name="Luecker S."/>
            <person name="Lage O.M."/>
            <person name="Pohl T."/>
            <person name="Merkel B.J."/>
            <person name="Hornburger P."/>
            <person name="Mueller R.-W."/>
            <person name="Bruemmer F."/>
            <person name="Labrenz M."/>
            <person name="Spormann A.M."/>
            <person name="Op Den Camp H."/>
            <person name="Overmann J."/>
            <person name="Amann R."/>
            <person name="Jetten M.S.M."/>
            <person name="Mascher T."/>
            <person name="Medema M.H."/>
            <person name="Devos D.P."/>
            <person name="Kaster A.-K."/>
            <person name="Ovreas L."/>
            <person name="Rohde M."/>
            <person name="Galperin M.Y."/>
            <person name="Jogler C."/>
        </authorList>
    </citation>
    <scope>NUCLEOTIDE SEQUENCE [LARGE SCALE GENOMIC DNA]</scope>
    <source>
        <strain evidence="4 5">Enr8</strain>
    </source>
</reference>
<evidence type="ECO:0000256" key="2">
    <source>
        <dbReference type="SAM" id="Phobius"/>
    </source>
</evidence>
<evidence type="ECO:0000256" key="1">
    <source>
        <dbReference type="SAM" id="MobiDB-lite"/>
    </source>
</evidence>
<keyword evidence="4" id="KW-0648">Protein biosynthesis</keyword>
<dbReference type="AlphaFoldDB" id="A0A5C5UTG6"/>
<keyword evidence="5" id="KW-1185">Reference proteome</keyword>
<dbReference type="RefSeq" id="WP_146436699.1">
    <property type="nucleotide sequence ID" value="NZ_SJPF01000007.1"/>
</dbReference>
<keyword evidence="2" id="KW-1133">Transmembrane helix</keyword>
<dbReference type="Proteomes" id="UP000318878">
    <property type="component" value="Unassembled WGS sequence"/>
</dbReference>